<evidence type="ECO:0000313" key="6">
    <source>
        <dbReference type="Proteomes" id="UP000280501"/>
    </source>
</evidence>
<dbReference type="Pfam" id="PF14246">
    <property type="entry name" value="TetR_C_7"/>
    <property type="match status" value="1"/>
</dbReference>
<protein>
    <submittedName>
        <fullName evidence="5">TetR family transcriptional regulator</fullName>
    </submittedName>
</protein>
<keyword evidence="1 2" id="KW-0238">DNA-binding</keyword>
<accession>A0A3N4YRP2</accession>
<dbReference type="PANTHER" id="PTHR30055">
    <property type="entry name" value="HTH-TYPE TRANSCRIPTIONAL REGULATOR RUTR"/>
    <property type="match status" value="1"/>
</dbReference>
<dbReference type="GO" id="GO:0000976">
    <property type="term" value="F:transcription cis-regulatory region binding"/>
    <property type="evidence" value="ECO:0007669"/>
    <property type="project" value="TreeGrafter"/>
</dbReference>
<name>A0A3N4YRP2_9MICO</name>
<proteinExistence type="predicted"/>
<feature type="domain" description="HTH tetR-type" evidence="4">
    <location>
        <begin position="14"/>
        <end position="74"/>
    </location>
</feature>
<dbReference type="PRINTS" id="PR00455">
    <property type="entry name" value="HTHTETR"/>
</dbReference>
<dbReference type="Proteomes" id="UP000280501">
    <property type="component" value="Unassembled WGS sequence"/>
</dbReference>
<dbReference type="SUPFAM" id="SSF48498">
    <property type="entry name" value="Tetracyclin repressor-like, C-terminal domain"/>
    <property type="match status" value="1"/>
</dbReference>
<dbReference type="Pfam" id="PF00440">
    <property type="entry name" value="TetR_N"/>
    <property type="match status" value="1"/>
</dbReference>
<gene>
    <name evidence="5" type="ORF">EDD34_3908</name>
</gene>
<feature type="DNA-binding region" description="H-T-H motif" evidence="2">
    <location>
        <begin position="37"/>
        <end position="56"/>
    </location>
</feature>
<dbReference type="SUPFAM" id="SSF46689">
    <property type="entry name" value="Homeodomain-like"/>
    <property type="match status" value="1"/>
</dbReference>
<organism evidence="5 6">
    <name type="scientific">Myceligenerans xiligouense</name>
    <dbReference type="NCBI Taxonomy" id="253184"/>
    <lineage>
        <taxon>Bacteria</taxon>
        <taxon>Bacillati</taxon>
        <taxon>Actinomycetota</taxon>
        <taxon>Actinomycetes</taxon>
        <taxon>Micrococcales</taxon>
        <taxon>Promicromonosporaceae</taxon>
        <taxon>Myceligenerans</taxon>
    </lineage>
</organism>
<evidence type="ECO:0000256" key="2">
    <source>
        <dbReference type="PROSITE-ProRule" id="PRU00335"/>
    </source>
</evidence>
<dbReference type="PANTHER" id="PTHR30055:SF146">
    <property type="entry name" value="HTH-TYPE TRANSCRIPTIONAL DUAL REGULATOR CECR"/>
    <property type="match status" value="1"/>
</dbReference>
<dbReference type="OrthoDB" id="956698at2"/>
<dbReference type="InterPro" id="IPR039536">
    <property type="entry name" value="TetR_C_Proteobacteria"/>
</dbReference>
<sequence length="230" mass="25149">MATGTGAYHEQLAERKRAAIVDAATSLFMAHGYAGASLARVAQDADVSKATLFKQFPTKASLFEAVVTQQWDAADDDSTTPEPGDLARGLRVYGRRYAALMSRPEMVGLYRMVIAEMPRFPQIADTQFETGKMPFFRVVQRYLRAEHDAGTARVDDTLMAAANFLGMIGNYVFWPRLMVVGWDPTPAQVENAVDEAVATTVARYGATQGRNLTPGRGRSPSRRPGQSALP</sequence>
<dbReference type="PROSITE" id="PS50977">
    <property type="entry name" value="HTH_TETR_2"/>
    <property type="match status" value="1"/>
</dbReference>
<dbReference type="InterPro" id="IPR009057">
    <property type="entry name" value="Homeodomain-like_sf"/>
</dbReference>
<dbReference type="GO" id="GO:0003700">
    <property type="term" value="F:DNA-binding transcription factor activity"/>
    <property type="evidence" value="ECO:0007669"/>
    <property type="project" value="TreeGrafter"/>
</dbReference>
<dbReference type="InterPro" id="IPR050109">
    <property type="entry name" value="HTH-type_TetR-like_transc_reg"/>
</dbReference>
<evidence type="ECO:0000259" key="4">
    <source>
        <dbReference type="PROSITE" id="PS50977"/>
    </source>
</evidence>
<evidence type="ECO:0000256" key="1">
    <source>
        <dbReference type="ARBA" id="ARBA00023125"/>
    </source>
</evidence>
<comment type="caution">
    <text evidence="5">The sequence shown here is derived from an EMBL/GenBank/DDBJ whole genome shotgun (WGS) entry which is preliminary data.</text>
</comment>
<evidence type="ECO:0000256" key="3">
    <source>
        <dbReference type="SAM" id="MobiDB-lite"/>
    </source>
</evidence>
<feature type="region of interest" description="Disordered" evidence="3">
    <location>
        <begin position="205"/>
        <end position="230"/>
    </location>
</feature>
<keyword evidence="6" id="KW-1185">Reference proteome</keyword>
<dbReference type="RefSeq" id="WP_123816026.1">
    <property type="nucleotide sequence ID" value="NZ_RKQZ01000001.1"/>
</dbReference>
<dbReference type="Gene3D" id="1.10.357.10">
    <property type="entry name" value="Tetracycline Repressor, domain 2"/>
    <property type="match status" value="1"/>
</dbReference>
<feature type="compositionally biased region" description="Low complexity" evidence="3">
    <location>
        <begin position="214"/>
        <end position="230"/>
    </location>
</feature>
<dbReference type="EMBL" id="RKQZ01000001">
    <property type="protein sequence ID" value="RPF23223.1"/>
    <property type="molecule type" value="Genomic_DNA"/>
</dbReference>
<dbReference type="InterPro" id="IPR001647">
    <property type="entry name" value="HTH_TetR"/>
</dbReference>
<reference evidence="5 6" key="1">
    <citation type="submission" date="2018-11" db="EMBL/GenBank/DDBJ databases">
        <title>Sequencing the genomes of 1000 actinobacteria strains.</title>
        <authorList>
            <person name="Klenk H.-P."/>
        </authorList>
    </citation>
    <scope>NUCLEOTIDE SEQUENCE [LARGE SCALE GENOMIC DNA]</scope>
    <source>
        <strain evidence="5 6">DSM 15700</strain>
    </source>
</reference>
<dbReference type="AlphaFoldDB" id="A0A3N4YRP2"/>
<dbReference type="Gene3D" id="1.10.10.60">
    <property type="entry name" value="Homeodomain-like"/>
    <property type="match status" value="1"/>
</dbReference>
<dbReference type="InterPro" id="IPR036271">
    <property type="entry name" value="Tet_transcr_reg_TetR-rel_C_sf"/>
</dbReference>
<evidence type="ECO:0000313" key="5">
    <source>
        <dbReference type="EMBL" id="RPF23223.1"/>
    </source>
</evidence>